<protein>
    <submittedName>
        <fullName evidence="2">Uncharacterized protein</fullName>
    </submittedName>
</protein>
<dbReference type="Proteomes" id="UP000194737">
    <property type="component" value="Unassembled WGS sequence"/>
</dbReference>
<evidence type="ECO:0000313" key="1">
    <source>
        <dbReference type="EMBL" id="OTO01002.1"/>
    </source>
</evidence>
<evidence type="ECO:0000313" key="3">
    <source>
        <dbReference type="Proteomes" id="UP000194737"/>
    </source>
</evidence>
<dbReference type="RefSeq" id="WP_086325090.1">
    <property type="nucleotide sequence ID" value="NZ_JACYZB010000027.1"/>
</dbReference>
<dbReference type="EMBL" id="NGLB01000001">
    <property type="protein sequence ID" value="OTO01002.1"/>
    <property type="molecule type" value="Genomic_DNA"/>
</dbReference>
<dbReference type="AlphaFoldDB" id="A0A2S7R9K9"/>
<reference evidence="2 4" key="1">
    <citation type="submission" date="2015-06" db="EMBL/GenBank/DDBJ databases">
        <title>The Genome Sequence of Enterococcus faecium 131EA1.</title>
        <authorList>
            <consortium name="The Broad Institute Genomics Platform"/>
            <consortium name="The Broad Institute Genome Sequencing Center for Infectious Disease"/>
            <person name="Earl A.M."/>
            <person name="Van Tyne D."/>
            <person name="Lebreton F."/>
            <person name="Saavedra J.T."/>
            <person name="Gilmore M.S."/>
            <person name="Manson Mcguire A."/>
            <person name="Clock S."/>
            <person name="Crupain M."/>
            <person name="Rangan U."/>
            <person name="Young S."/>
            <person name="Abouelleil A."/>
            <person name="Cao P."/>
            <person name="Chapman S.B."/>
            <person name="Griggs A."/>
            <person name="Priest M."/>
            <person name="Shea T."/>
            <person name="Wortman J."/>
            <person name="Nusbaum C."/>
            <person name="Birren B."/>
        </authorList>
    </citation>
    <scope>NUCLEOTIDE SEQUENCE [LARGE SCALE GENOMIC DNA]</scope>
    <source>
        <strain evidence="2 4">131EA1</strain>
    </source>
</reference>
<gene>
    <name evidence="1" type="ORF">A5804_002522</name>
    <name evidence="2" type="ORF">EB12_02871</name>
</gene>
<proteinExistence type="predicted"/>
<sequence>MNELANLDTYLISKHWGVPKCKEKNMDKKYRNNLLNGQHLENDQDDLGNVITKYDHIYIIHLGKYCGKPEYIHVIEDGLLEALDEFERDNLIDIQYYGRGEKFIQELESRFDE</sequence>
<reference evidence="1 3" key="2">
    <citation type="submission" date="2017-05" db="EMBL/GenBank/DDBJ databases">
        <title>The Genome Sequence of Enterococcus faecium 6F2_DIV0138.</title>
        <authorList>
            <consortium name="The Broad Institute Genomics Platform"/>
            <consortium name="The Broad Institute Genomic Center for Infectious Diseases"/>
            <person name="Earl A."/>
            <person name="Manson A."/>
            <person name="Schwartman J."/>
            <person name="Gilmore M."/>
            <person name="Abouelleil A."/>
            <person name="Cao P."/>
            <person name="Chapman S."/>
            <person name="Cusick C."/>
            <person name="Shea T."/>
            <person name="Young S."/>
            <person name="Neafsey D."/>
            <person name="Nusbaum C."/>
            <person name="Birren B."/>
        </authorList>
    </citation>
    <scope>NUCLEOTIDE SEQUENCE [LARGE SCALE GENOMIC DNA]</scope>
    <source>
        <strain evidence="1 3">6F2_DIV0138</strain>
    </source>
</reference>
<dbReference type="EMBL" id="LEQJ01000025">
    <property type="protein sequence ID" value="RBS25571.1"/>
    <property type="molecule type" value="Genomic_DNA"/>
</dbReference>
<evidence type="ECO:0000313" key="2">
    <source>
        <dbReference type="EMBL" id="RBS25571.1"/>
    </source>
</evidence>
<evidence type="ECO:0000313" key="4">
    <source>
        <dbReference type="Proteomes" id="UP000253144"/>
    </source>
</evidence>
<organism evidence="2 4">
    <name type="scientific">Enterococcus faecium</name>
    <name type="common">Streptococcus faecium</name>
    <dbReference type="NCBI Taxonomy" id="1352"/>
    <lineage>
        <taxon>Bacteria</taxon>
        <taxon>Bacillati</taxon>
        <taxon>Bacillota</taxon>
        <taxon>Bacilli</taxon>
        <taxon>Lactobacillales</taxon>
        <taxon>Enterococcaceae</taxon>
        <taxon>Enterococcus</taxon>
    </lineage>
</organism>
<comment type="caution">
    <text evidence="2">The sequence shown here is derived from an EMBL/GenBank/DDBJ whole genome shotgun (WGS) entry which is preliminary data.</text>
</comment>
<name>A0A2S7R9K9_ENTFC</name>
<dbReference type="Proteomes" id="UP000253144">
    <property type="component" value="Unassembled WGS sequence"/>
</dbReference>
<accession>A0A2S7R9K9</accession>